<dbReference type="AlphaFoldDB" id="A0A0C3FZ26"/>
<protein>
    <submittedName>
        <fullName evidence="2">Uncharacterized protein</fullName>
    </submittedName>
</protein>
<reference evidence="2 3" key="1">
    <citation type="submission" date="2014-04" db="EMBL/GenBank/DDBJ databases">
        <authorList>
            <consortium name="DOE Joint Genome Institute"/>
            <person name="Kuo A."/>
            <person name="Tarkka M."/>
            <person name="Buscot F."/>
            <person name="Kohler A."/>
            <person name="Nagy L.G."/>
            <person name="Floudas D."/>
            <person name="Copeland A."/>
            <person name="Barry K.W."/>
            <person name="Cichocki N."/>
            <person name="Veneault-Fourrey C."/>
            <person name="LaButti K."/>
            <person name="Lindquist E.A."/>
            <person name="Lipzen A."/>
            <person name="Lundell T."/>
            <person name="Morin E."/>
            <person name="Murat C."/>
            <person name="Sun H."/>
            <person name="Tunlid A."/>
            <person name="Henrissat B."/>
            <person name="Grigoriev I.V."/>
            <person name="Hibbett D.S."/>
            <person name="Martin F."/>
            <person name="Nordberg H.P."/>
            <person name="Cantor M.N."/>
            <person name="Hua S.X."/>
        </authorList>
    </citation>
    <scope>NUCLEOTIDE SEQUENCE [LARGE SCALE GENOMIC DNA]</scope>
    <source>
        <strain evidence="2 3">F 1598</strain>
    </source>
</reference>
<organism evidence="2 3">
    <name type="scientific">Piloderma croceum (strain F 1598)</name>
    <dbReference type="NCBI Taxonomy" id="765440"/>
    <lineage>
        <taxon>Eukaryota</taxon>
        <taxon>Fungi</taxon>
        <taxon>Dikarya</taxon>
        <taxon>Basidiomycota</taxon>
        <taxon>Agaricomycotina</taxon>
        <taxon>Agaricomycetes</taxon>
        <taxon>Agaricomycetidae</taxon>
        <taxon>Atheliales</taxon>
        <taxon>Atheliaceae</taxon>
        <taxon>Piloderma</taxon>
    </lineage>
</organism>
<sequence>MTQYGESPYVGMAPSHRSMSPPSQYPASSAEQPLFNQAQQRSPGTGSETSGSHYGPSSYGGDGAGAAAGGAVGGMHPHSPNSSISQPQSAKEREAMTQRYGRSGVLGLATQQEEDGAGGQGSGPRESVVVHSDGGRVNPEEEHEGPTEIPPAYDSIPSDR</sequence>
<dbReference type="InParanoid" id="A0A0C3FZ26"/>
<dbReference type="Proteomes" id="UP000054166">
    <property type="component" value="Unassembled WGS sequence"/>
</dbReference>
<accession>A0A0C3FZ26</accession>
<reference evidence="3" key="2">
    <citation type="submission" date="2015-01" db="EMBL/GenBank/DDBJ databases">
        <title>Evolutionary Origins and Diversification of the Mycorrhizal Mutualists.</title>
        <authorList>
            <consortium name="DOE Joint Genome Institute"/>
            <consortium name="Mycorrhizal Genomics Consortium"/>
            <person name="Kohler A."/>
            <person name="Kuo A."/>
            <person name="Nagy L.G."/>
            <person name="Floudas D."/>
            <person name="Copeland A."/>
            <person name="Barry K.W."/>
            <person name="Cichocki N."/>
            <person name="Veneault-Fourrey C."/>
            <person name="LaButti K."/>
            <person name="Lindquist E.A."/>
            <person name="Lipzen A."/>
            <person name="Lundell T."/>
            <person name="Morin E."/>
            <person name="Murat C."/>
            <person name="Riley R."/>
            <person name="Ohm R."/>
            <person name="Sun H."/>
            <person name="Tunlid A."/>
            <person name="Henrissat B."/>
            <person name="Grigoriev I.V."/>
            <person name="Hibbett D.S."/>
            <person name="Martin F."/>
        </authorList>
    </citation>
    <scope>NUCLEOTIDE SEQUENCE [LARGE SCALE GENOMIC DNA]</scope>
    <source>
        <strain evidence="3">F 1598</strain>
    </source>
</reference>
<feature type="region of interest" description="Disordered" evidence="1">
    <location>
        <begin position="1"/>
        <end position="160"/>
    </location>
</feature>
<evidence type="ECO:0000313" key="3">
    <source>
        <dbReference type="Proteomes" id="UP000054166"/>
    </source>
</evidence>
<feature type="compositionally biased region" description="Polar residues" evidence="1">
    <location>
        <begin position="79"/>
        <end position="89"/>
    </location>
</feature>
<keyword evidence="3" id="KW-1185">Reference proteome</keyword>
<proteinExistence type="predicted"/>
<evidence type="ECO:0000313" key="2">
    <source>
        <dbReference type="EMBL" id="KIM89550.1"/>
    </source>
</evidence>
<dbReference type="EMBL" id="KN832974">
    <property type="protein sequence ID" value="KIM89550.1"/>
    <property type="molecule type" value="Genomic_DNA"/>
</dbReference>
<evidence type="ECO:0000256" key="1">
    <source>
        <dbReference type="SAM" id="MobiDB-lite"/>
    </source>
</evidence>
<dbReference type="STRING" id="765440.A0A0C3FZ26"/>
<dbReference type="OrthoDB" id="3263231at2759"/>
<feature type="compositionally biased region" description="Gly residues" evidence="1">
    <location>
        <begin position="58"/>
        <end position="73"/>
    </location>
</feature>
<gene>
    <name evidence="2" type="ORF">PILCRDRAFT_190664</name>
</gene>
<dbReference type="HOGENOM" id="CLU_1661852_0_0_1"/>
<feature type="compositionally biased region" description="Polar residues" evidence="1">
    <location>
        <begin position="17"/>
        <end position="49"/>
    </location>
</feature>
<name>A0A0C3FZ26_PILCF</name>